<protein>
    <submittedName>
        <fullName evidence="2">Uncharacterized protein</fullName>
    </submittedName>
</protein>
<feature type="region of interest" description="Disordered" evidence="1">
    <location>
        <begin position="192"/>
        <end position="212"/>
    </location>
</feature>
<accession>A0A8H6FQ96</accession>
<dbReference type="Proteomes" id="UP000578531">
    <property type="component" value="Unassembled WGS sequence"/>
</dbReference>
<gene>
    <name evidence="2" type="ORF">HO173_009146</name>
</gene>
<evidence type="ECO:0000313" key="3">
    <source>
        <dbReference type="Proteomes" id="UP000578531"/>
    </source>
</evidence>
<evidence type="ECO:0000256" key="1">
    <source>
        <dbReference type="SAM" id="MobiDB-lite"/>
    </source>
</evidence>
<sequence>MSTTHIVSLLQWRREQTRQRYIDLFTEHVDNTHSEPATKWHSTYSILSYLPTKPTNRRDGTEDGFLMARAWETQGKSTVKLPGQAANRCWRMTHACVGFSSVLPMDLMARAWETQGKSTVKLPGRAAVGVEAKSGGLWQETGRRRTRRILLVRRQMWLYLRDLWRLGGSPCGPASTNLEIFSGRASGLVFGDTGQRGRASRSQPGGLALRGG</sequence>
<name>A0A8H6FQ96_9LECA</name>
<dbReference type="EMBL" id="JACCJC010000046">
    <property type="protein sequence ID" value="KAF6232707.1"/>
    <property type="molecule type" value="Genomic_DNA"/>
</dbReference>
<organism evidence="2 3">
    <name type="scientific">Letharia columbiana</name>
    <dbReference type="NCBI Taxonomy" id="112416"/>
    <lineage>
        <taxon>Eukaryota</taxon>
        <taxon>Fungi</taxon>
        <taxon>Dikarya</taxon>
        <taxon>Ascomycota</taxon>
        <taxon>Pezizomycotina</taxon>
        <taxon>Lecanoromycetes</taxon>
        <taxon>OSLEUM clade</taxon>
        <taxon>Lecanoromycetidae</taxon>
        <taxon>Lecanorales</taxon>
        <taxon>Lecanorineae</taxon>
        <taxon>Parmeliaceae</taxon>
        <taxon>Letharia</taxon>
    </lineage>
</organism>
<proteinExistence type="predicted"/>
<evidence type="ECO:0000313" key="2">
    <source>
        <dbReference type="EMBL" id="KAF6232707.1"/>
    </source>
</evidence>
<comment type="caution">
    <text evidence="2">The sequence shown here is derived from an EMBL/GenBank/DDBJ whole genome shotgun (WGS) entry which is preliminary data.</text>
</comment>
<dbReference type="GeneID" id="59290798"/>
<dbReference type="RefSeq" id="XP_037162133.1">
    <property type="nucleotide sequence ID" value="XM_037311039.1"/>
</dbReference>
<reference evidence="2 3" key="1">
    <citation type="journal article" date="2020" name="Genomics">
        <title>Complete, high-quality genomes from long-read metagenomic sequencing of two wolf lichen thalli reveals enigmatic genome architecture.</title>
        <authorList>
            <person name="McKenzie S.K."/>
            <person name="Walston R.F."/>
            <person name="Allen J.L."/>
        </authorList>
    </citation>
    <scope>NUCLEOTIDE SEQUENCE [LARGE SCALE GENOMIC DNA]</scope>
    <source>
        <strain evidence="2">WasteWater2</strain>
    </source>
</reference>
<dbReference type="AlphaFoldDB" id="A0A8H6FQ96"/>
<keyword evidence="3" id="KW-1185">Reference proteome</keyword>